<dbReference type="Proteomes" id="UP001642720">
    <property type="component" value="Unassembled WGS sequence"/>
</dbReference>
<evidence type="ECO:0000256" key="1">
    <source>
        <dbReference type="SAM" id="MobiDB-lite"/>
    </source>
</evidence>
<evidence type="ECO:0000313" key="3">
    <source>
        <dbReference type="Proteomes" id="UP001642720"/>
    </source>
</evidence>
<proteinExistence type="predicted"/>
<feature type="region of interest" description="Disordered" evidence="1">
    <location>
        <begin position="21"/>
        <end position="49"/>
    </location>
</feature>
<organism evidence="2 3">
    <name type="scientific">Trichoderma ghanense</name>
    <dbReference type="NCBI Taxonomy" id="65468"/>
    <lineage>
        <taxon>Eukaryota</taxon>
        <taxon>Fungi</taxon>
        <taxon>Dikarya</taxon>
        <taxon>Ascomycota</taxon>
        <taxon>Pezizomycotina</taxon>
        <taxon>Sordariomycetes</taxon>
        <taxon>Hypocreomycetidae</taxon>
        <taxon>Hypocreales</taxon>
        <taxon>Hypocreaceae</taxon>
        <taxon>Trichoderma</taxon>
    </lineage>
</organism>
<accession>A0ABY2H8I2</accession>
<dbReference type="GeneID" id="300575149"/>
<evidence type="ECO:0000313" key="2">
    <source>
        <dbReference type="EMBL" id="TFB04264.1"/>
    </source>
</evidence>
<dbReference type="RefSeq" id="XP_073560465.1">
    <property type="nucleotide sequence ID" value="XM_073700699.1"/>
</dbReference>
<sequence>MPRCPRMRCIAQQFVPLGLAEPMHSTAPCPDQQRPVERSPAHLSAPVVGSTGRRFAALRSSTLPAGAPTLRLTTDSQPASAARKGQENPQPPEPRAGCPSTKTRSTSDPAVLIGPGRR</sequence>
<comment type="caution">
    <text evidence="2">The sequence shown here is derived from an EMBL/GenBank/DDBJ whole genome shotgun (WGS) entry which is preliminary data.</text>
</comment>
<name>A0ABY2H8I2_9HYPO</name>
<feature type="region of interest" description="Disordered" evidence="1">
    <location>
        <begin position="61"/>
        <end position="118"/>
    </location>
</feature>
<gene>
    <name evidence="2" type="ORF">CCMA1212_003348</name>
</gene>
<protein>
    <submittedName>
        <fullName evidence="2">Uncharacterized protein</fullName>
    </submittedName>
</protein>
<reference evidence="2 3" key="1">
    <citation type="submission" date="2018-01" db="EMBL/GenBank/DDBJ databases">
        <title>Genome characterization of the sugarcane-associated fungus Trichoderma ghanense CCMA-1212 and their application in lignocelulose bioconversion.</title>
        <authorList>
            <person name="Steindorff A.S."/>
            <person name="Mendes T.D."/>
            <person name="Vilela E.S.D."/>
            <person name="Rodrigues D.S."/>
            <person name="Formighieri E.F."/>
            <person name="Melo I.S."/>
            <person name="Favaro L.C.L."/>
        </authorList>
    </citation>
    <scope>NUCLEOTIDE SEQUENCE [LARGE SCALE GENOMIC DNA]</scope>
    <source>
        <strain evidence="2 3">CCMA-1212</strain>
    </source>
</reference>
<keyword evidence="3" id="KW-1185">Reference proteome</keyword>
<dbReference type="EMBL" id="PPTA01000004">
    <property type="protein sequence ID" value="TFB04264.1"/>
    <property type="molecule type" value="Genomic_DNA"/>
</dbReference>